<evidence type="ECO:0000256" key="8">
    <source>
        <dbReference type="ARBA" id="ARBA00022989"/>
    </source>
</evidence>
<protein>
    <submittedName>
        <fullName evidence="14">DUF1211 domain-containing protein</fullName>
    </submittedName>
</protein>
<dbReference type="RefSeq" id="WP_187553140.1">
    <property type="nucleotide sequence ID" value="NZ_BMZL01000001.1"/>
</dbReference>
<dbReference type="GO" id="GO:0016020">
    <property type="term" value="C:membrane"/>
    <property type="evidence" value="ECO:0007669"/>
    <property type="project" value="UniProtKB-SubCell"/>
</dbReference>
<keyword evidence="15" id="KW-1185">Reference proteome</keyword>
<evidence type="ECO:0000256" key="3">
    <source>
        <dbReference type="ARBA" id="ARBA00022448"/>
    </source>
</evidence>
<keyword evidence="6" id="KW-0631">Potassium channel</keyword>
<dbReference type="GO" id="GO:0005267">
    <property type="term" value="F:potassium channel activity"/>
    <property type="evidence" value="ECO:0007669"/>
    <property type="project" value="UniProtKB-KW"/>
</dbReference>
<evidence type="ECO:0000256" key="2">
    <source>
        <dbReference type="ARBA" id="ARBA00006920"/>
    </source>
</evidence>
<dbReference type="Pfam" id="PF06736">
    <property type="entry name" value="TMEM175"/>
    <property type="match status" value="1"/>
</dbReference>
<keyword evidence="4" id="KW-0633">Potassium transport</keyword>
<evidence type="ECO:0000256" key="5">
    <source>
        <dbReference type="ARBA" id="ARBA00022692"/>
    </source>
</evidence>
<feature type="transmembrane region" description="Helical" evidence="13">
    <location>
        <begin position="137"/>
        <end position="160"/>
    </location>
</feature>
<evidence type="ECO:0000256" key="11">
    <source>
        <dbReference type="ARBA" id="ARBA00023303"/>
    </source>
</evidence>
<feature type="transmembrane region" description="Helical" evidence="13">
    <location>
        <begin position="207"/>
        <end position="228"/>
    </location>
</feature>
<evidence type="ECO:0000256" key="1">
    <source>
        <dbReference type="ARBA" id="ARBA00004141"/>
    </source>
</evidence>
<dbReference type="EMBL" id="CP060719">
    <property type="protein sequence ID" value="QNN70624.1"/>
    <property type="molecule type" value="Genomic_DNA"/>
</dbReference>
<comment type="subcellular location">
    <subcellularLocation>
        <location evidence="1">Membrane</location>
        <topology evidence="1">Multi-pass membrane protein</topology>
    </subcellularLocation>
</comment>
<feature type="transmembrane region" description="Helical" evidence="13">
    <location>
        <begin position="25"/>
        <end position="45"/>
    </location>
</feature>
<name>A0A7G9SRZ9_9GAMM</name>
<keyword evidence="9" id="KW-0406">Ion transport</keyword>
<evidence type="ECO:0000313" key="14">
    <source>
        <dbReference type="EMBL" id="QNN70624.1"/>
    </source>
</evidence>
<dbReference type="AlphaFoldDB" id="A0A7G9SRZ9"/>
<feature type="transmembrane region" description="Helical" evidence="13">
    <location>
        <begin position="57"/>
        <end position="75"/>
    </location>
</feature>
<sequence length="244" mass="26759">MDLSKLPVEGGVRQRGEQVTRLETFVDAAFAFAMTLLVVSFDAMPDSFAELYDALRRLPAFLAGFAILGMFWQAHHRFSRRFGLEDSTIVFASMLLVAATLFYVYPLRMVMSAAMGFFTGGWAPSEFKVQSFLEFRLIFVIYGVGFAILAAIIAWMNLHALRKADVLQLDAAERLAATSEVILNVVLIACATASVAVALLIPPHIGWMQALPGAMYGLLGIAMPVLAIRHGRRIQALADQRDAG</sequence>
<dbReference type="KEGG" id="tcn:H9L16_03145"/>
<keyword evidence="5 13" id="KW-0812">Transmembrane</keyword>
<feature type="transmembrane region" description="Helical" evidence="13">
    <location>
        <begin position="181"/>
        <end position="201"/>
    </location>
</feature>
<evidence type="ECO:0000256" key="6">
    <source>
        <dbReference type="ARBA" id="ARBA00022826"/>
    </source>
</evidence>
<keyword evidence="7" id="KW-0630">Potassium</keyword>
<evidence type="ECO:0000256" key="13">
    <source>
        <dbReference type="SAM" id="Phobius"/>
    </source>
</evidence>
<evidence type="ECO:0000256" key="10">
    <source>
        <dbReference type="ARBA" id="ARBA00023136"/>
    </source>
</evidence>
<dbReference type="GO" id="GO:0015252">
    <property type="term" value="F:proton channel activity"/>
    <property type="evidence" value="ECO:0007669"/>
    <property type="project" value="InterPro"/>
</dbReference>
<comment type="catalytic activity">
    <reaction evidence="12">
        <text>K(+)(in) = K(+)(out)</text>
        <dbReference type="Rhea" id="RHEA:29463"/>
        <dbReference type="ChEBI" id="CHEBI:29103"/>
    </reaction>
</comment>
<feature type="transmembrane region" description="Helical" evidence="13">
    <location>
        <begin position="87"/>
        <end position="105"/>
    </location>
</feature>
<evidence type="ECO:0000256" key="4">
    <source>
        <dbReference type="ARBA" id="ARBA00022538"/>
    </source>
</evidence>
<evidence type="ECO:0000256" key="7">
    <source>
        <dbReference type="ARBA" id="ARBA00022958"/>
    </source>
</evidence>
<reference evidence="14 15" key="1">
    <citation type="submission" date="2020-08" db="EMBL/GenBank/DDBJ databases">
        <title>Genome sequence of Thermomonas carbonis KCTC 42013T.</title>
        <authorList>
            <person name="Hyun D.-W."/>
            <person name="Bae J.-W."/>
        </authorList>
    </citation>
    <scope>NUCLEOTIDE SEQUENCE [LARGE SCALE GENOMIC DNA]</scope>
    <source>
        <strain evidence="14 15">KCTC 42013</strain>
    </source>
</reference>
<dbReference type="InterPro" id="IPR010617">
    <property type="entry name" value="TMEM175-like"/>
</dbReference>
<proteinExistence type="inferred from homology"/>
<keyword evidence="3" id="KW-0813">Transport</keyword>
<accession>A0A7G9SRZ9</accession>
<comment type="similarity">
    <text evidence="2">Belongs to the TMEM175 family.</text>
</comment>
<keyword evidence="10 13" id="KW-0472">Membrane</keyword>
<keyword evidence="11" id="KW-0407">Ion channel</keyword>
<evidence type="ECO:0000256" key="12">
    <source>
        <dbReference type="ARBA" id="ARBA00034430"/>
    </source>
</evidence>
<dbReference type="Proteomes" id="UP000515804">
    <property type="component" value="Chromosome"/>
</dbReference>
<organism evidence="14 15">
    <name type="scientific">Thermomonas carbonis</name>
    <dbReference type="NCBI Taxonomy" id="1463158"/>
    <lineage>
        <taxon>Bacteria</taxon>
        <taxon>Pseudomonadati</taxon>
        <taxon>Pseudomonadota</taxon>
        <taxon>Gammaproteobacteria</taxon>
        <taxon>Lysobacterales</taxon>
        <taxon>Lysobacteraceae</taxon>
        <taxon>Thermomonas</taxon>
    </lineage>
</organism>
<evidence type="ECO:0000256" key="9">
    <source>
        <dbReference type="ARBA" id="ARBA00023065"/>
    </source>
</evidence>
<evidence type="ECO:0000313" key="15">
    <source>
        <dbReference type="Proteomes" id="UP000515804"/>
    </source>
</evidence>
<keyword evidence="8 13" id="KW-1133">Transmembrane helix</keyword>
<gene>
    <name evidence="14" type="ORF">H9L16_03145</name>
</gene>